<name>A0A1F4T7W5_UNCSA</name>
<gene>
    <name evidence="3" type="ORF">A3K49_06715</name>
</gene>
<comment type="caution">
    <text evidence="3">The sequence shown here is derived from an EMBL/GenBank/DDBJ whole genome shotgun (WGS) entry which is preliminary data.</text>
</comment>
<keyword evidence="1" id="KW-0812">Transmembrane</keyword>
<protein>
    <recommendedName>
        <fullName evidence="2">TPM domain-containing protein</fullName>
    </recommendedName>
</protein>
<reference evidence="3 4" key="1">
    <citation type="journal article" date="2016" name="Nat. Commun.">
        <title>Thousands of microbial genomes shed light on interconnected biogeochemical processes in an aquifer system.</title>
        <authorList>
            <person name="Anantharaman K."/>
            <person name="Brown C.T."/>
            <person name="Hug L.A."/>
            <person name="Sharon I."/>
            <person name="Castelle C.J."/>
            <person name="Probst A.J."/>
            <person name="Thomas B.C."/>
            <person name="Singh A."/>
            <person name="Wilkins M.J."/>
            <person name="Karaoz U."/>
            <person name="Brodie E.L."/>
            <person name="Williams K.H."/>
            <person name="Hubbard S.S."/>
            <person name="Banfield J.F."/>
        </authorList>
    </citation>
    <scope>NUCLEOTIDE SEQUENCE [LARGE SCALE GENOMIC DNA]</scope>
</reference>
<dbReference type="Gene3D" id="3.10.310.50">
    <property type="match status" value="1"/>
</dbReference>
<proteinExistence type="predicted"/>
<feature type="transmembrane region" description="Helical" evidence="1">
    <location>
        <begin position="188"/>
        <end position="218"/>
    </location>
</feature>
<evidence type="ECO:0000256" key="1">
    <source>
        <dbReference type="SAM" id="Phobius"/>
    </source>
</evidence>
<keyword evidence="1" id="KW-0472">Membrane</keyword>
<dbReference type="AlphaFoldDB" id="A0A1F4T7W5"/>
<organism evidence="3 4">
    <name type="scientific">candidate division WOR-1 bacterium RIFOXYC12_FULL_54_18</name>
    <dbReference type="NCBI Taxonomy" id="1802584"/>
    <lineage>
        <taxon>Bacteria</taxon>
        <taxon>Bacillati</taxon>
        <taxon>Saganbacteria</taxon>
    </lineage>
</organism>
<evidence type="ECO:0000313" key="3">
    <source>
        <dbReference type="EMBL" id="OGC28630.1"/>
    </source>
</evidence>
<feature type="domain" description="TPM" evidence="2">
    <location>
        <begin position="22"/>
        <end position="146"/>
    </location>
</feature>
<dbReference type="PANTHER" id="PTHR30373">
    <property type="entry name" value="UPF0603 PROTEIN YGCG"/>
    <property type="match status" value="1"/>
</dbReference>
<sequence length="225" mass="24712">MTLALGSATALNEKNYPYLGVVSDFAHVLTPSAQDKIERQAESLKRITSVNLCVATFYSINTLEVASYGEELYHRWDIGQADKKLDHGVLVVITWAEQNVKLFVGGGVAPVLNEKARESLEFSIIGELSRGNFSDAAVFGATAITQLIMNGPLPENRRLEIFEWLFPLSVLFLFTVLAPLAFSGDYIMAYSIALGGIFGYVFFGFLGMIVLAGISFLINMLRVRG</sequence>
<feature type="transmembrane region" description="Helical" evidence="1">
    <location>
        <begin position="164"/>
        <end position="182"/>
    </location>
</feature>
<dbReference type="InterPro" id="IPR007621">
    <property type="entry name" value="TPM_dom"/>
</dbReference>
<dbReference type="EMBL" id="MEUG01000001">
    <property type="protein sequence ID" value="OGC28630.1"/>
    <property type="molecule type" value="Genomic_DNA"/>
</dbReference>
<evidence type="ECO:0000313" key="4">
    <source>
        <dbReference type="Proteomes" id="UP000178602"/>
    </source>
</evidence>
<keyword evidence="1" id="KW-1133">Transmembrane helix</keyword>
<dbReference type="Proteomes" id="UP000178602">
    <property type="component" value="Unassembled WGS sequence"/>
</dbReference>
<evidence type="ECO:0000259" key="2">
    <source>
        <dbReference type="Pfam" id="PF04536"/>
    </source>
</evidence>
<dbReference type="PANTHER" id="PTHR30373:SF2">
    <property type="entry name" value="UPF0603 PROTEIN YGCG"/>
    <property type="match status" value="1"/>
</dbReference>
<dbReference type="Pfam" id="PF04536">
    <property type="entry name" value="TPM_phosphatase"/>
    <property type="match status" value="1"/>
</dbReference>
<accession>A0A1F4T7W5</accession>